<dbReference type="InterPro" id="IPR052177">
    <property type="entry name" value="Divisome_Glycosyl_Hydrolase"/>
</dbReference>
<dbReference type="Gene3D" id="3.20.20.80">
    <property type="entry name" value="Glycosidases"/>
    <property type="match status" value="1"/>
</dbReference>
<dbReference type="Proteomes" id="UP001596378">
    <property type="component" value="Unassembled WGS sequence"/>
</dbReference>
<dbReference type="InterPro" id="IPR017853">
    <property type="entry name" value="GH"/>
</dbReference>
<dbReference type="Pfam" id="PF02638">
    <property type="entry name" value="GHL10"/>
    <property type="match status" value="1"/>
</dbReference>
<dbReference type="PANTHER" id="PTHR43405">
    <property type="entry name" value="GLYCOSYL HYDROLASE DIGH"/>
    <property type="match status" value="1"/>
</dbReference>
<evidence type="ECO:0000313" key="4">
    <source>
        <dbReference type="EMBL" id="MFC7151810.1"/>
    </source>
</evidence>
<organism evidence="4 5">
    <name type="scientific">Cohnella cellulosilytica</name>
    <dbReference type="NCBI Taxonomy" id="986710"/>
    <lineage>
        <taxon>Bacteria</taxon>
        <taxon>Bacillati</taxon>
        <taxon>Bacillota</taxon>
        <taxon>Bacilli</taxon>
        <taxon>Bacillales</taxon>
        <taxon>Paenibacillaceae</taxon>
        <taxon>Cohnella</taxon>
    </lineage>
</organism>
<evidence type="ECO:0000256" key="2">
    <source>
        <dbReference type="SAM" id="SignalP"/>
    </source>
</evidence>
<comment type="caution">
    <text evidence="4">The sequence shown here is derived from an EMBL/GenBank/DDBJ whole genome shotgun (WGS) entry which is preliminary data.</text>
</comment>
<name>A0ABW2FLJ6_9BACL</name>
<sequence>MKVGKDNMAKKYSSKFVFVLAAILLASCAGIPQAPSAQAANGPFVTEIIVRTVENFKKHADVVAFMKNAAKRHVSVINLNVKEDEDDTVPSGYVFYDSEIAPIAQGYAQFDALADVIAEAHSRDIQVRAWIPQFHDKAAFDHNASWRMMALKNGQVVPFTGSNNNEYFVNPIHPDVQAYERSIIREIVSNYDIDGVVLDWLRFDDYNMDMSDYTRQAYNAAYGYDPVTIDFTTDNAQRTQWNDWRTTQIANYVRDVEADIESIVPDLFTGVYILPPEFVEVGQDVEKFKNYVDFISPMAYFADWDFQPSWVYNSTGVLAQTKAKIGTKEIIPGLDVWWSNAQYHEIYAGIRNQLPEIQNLSFFLYGKWTDNDLKKIDNRRSW</sequence>
<evidence type="ECO:0000313" key="5">
    <source>
        <dbReference type="Proteomes" id="UP001596378"/>
    </source>
</evidence>
<dbReference type="EMBL" id="JBHTAI010000018">
    <property type="protein sequence ID" value="MFC7151810.1"/>
    <property type="molecule type" value="Genomic_DNA"/>
</dbReference>
<evidence type="ECO:0000259" key="3">
    <source>
        <dbReference type="Pfam" id="PF02638"/>
    </source>
</evidence>
<protein>
    <submittedName>
        <fullName evidence="4">Family 10 glycosylhydrolase</fullName>
    </submittedName>
</protein>
<feature type="domain" description="Glycosyl hydrolase-like 10" evidence="3">
    <location>
        <begin position="90"/>
        <end position="271"/>
    </location>
</feature>
<dbReference type="SUPFAM" id="SSF51445">
    <property type="entry name" value="(Trans)glycosidases"/>
    <property type="match status" value="1"/>
</dbReference>
<gene>
    <name evidence="4" type="ORF">ACFQMJ_25005</name>
</gene>
<accession>A0ABW2FLJ6</accession>
<keyword evidence="5" id="KW-1185">Reference proteome</keyword>
<evidence type="ECO:0000256" key="1">
    <source>
        <dbReference type="ARBA" id="ARBA00022729"/>
    </source>
</evidence>
<feature type="chain" id="PRO_5045260600" evidence="2">
    <location>
        <begin position="40"/>
        <end position="382"/>
    </location>
</feature>
<feature type="signal peptide" evidence="2">
    <location>
        <begin position="1"/>
        <end position="39"/>
    </location>
</feature>
<reference evidence="5" key="1">
    <citation type="journal article" date="2019" name="Int. J. Syst. Evol. Microbiol.">
        <title>The Global Catalogue of Microorganisms (GCM) 10K type strain sequencing project: providing services to taxonomists for standard genome sequencing and annotation.</title>
        <authorList>
            <consortium name="The Broad Institute Genomics Platform"/>
            <consortium name="The Broad Institute Genome Sequencing Center for Infectious Disease"/>
            <person name="Wu L."/>
            <person name="Ma J."/>
        </authorList>
    </citation>
    <scope>NUCLEOTIDE SEQUENCE [LARGE SCALE GENOMIC DNA]</scope>
    <source>
        <strain evidence="5">KCTC 12907</strain>
    </source>
</reference>
<dbReference type="PANTHER" id="PTHR43405:SF1">
    <property type="entry name" value="GLYCOSYL HYDROLASE DIGH"/>
    <property type="match status" value="1"/>
</dbReference>
<keyword evidence="1 2" id="KW-0732">Signal</keyword>
<dbReference type="PROSITE" id="PS51257">
    <property type="entry name" value="PROKAR_LIPOPROTEIN"/>
    <property type="match status" value="1"/>
</dbReference>
<dbReference type="InterPro" id="IPR003790">
    <property type="entry name" value="GHL10"/>
</dbReference>
<proteinExistence type="predicted"/>